<name>A5FUI9_ACICJ</name>
<dbReference type="AlphaFoldDB" id="A5FUI9"/>
<dbReference type="Gene3D" id="3.40.630.30">
    <property type="match status" value="1"/>
</dbReference>
<dbReference type="STRING" id="349163.Acry_0042"/>
<protein>
    <recommendedName>
        <fullName evidence="1">N-acetyltransferase domain-containing protein</fullName>
    </recommendedName>
</protein>
<feature type="domain" description="N-acetyltransferase" evidence="1">
    <location>
        <begin position="1"/>
        <end position="172"/>
    </location>
</feature>
<proteinExistence type="predicted"/>
<dbReference type="GO" id="GO:0016747">
    <property type="term" value="F:acyltransferase activity, transferring groups other than amino-acyl groups"/>
    <property type="evidence" value="ECO:0007669"/>
    <property type="project" value="InterPro"/>
</dbReference>
<gene>
    <name evidence="2" type="ordered locus">Acry_0042</name>
</gene>
<dbReference type="InterPro" id="IPR016181">
    <property type="entry name" value="Acyl_CoA_acyltransferase"/>
</dbReference>
<dbReference type="eggNOG" id="COG0454">
    <property type="taxonomic scope" value="Bacteria"/>
</dbReference>
<evidence type="ECO:0000259" key="1">
    <source>
        <dbReference type="PROSITE" id="PS51186"/>
    </source>
</evidence>
<dbReference type="KEGG" id="acr:Acry_0042"/>
<dbReference type="Proteomes" id="UP000000245">
    <property type="component" value="Chromosome"/>
</dbReference>
<organism evidence="2 3">
    <name type="scientific">Acidiphilium cryptum (strain JF-5)</name>
    <dbReference type="NCBI Taxonomy" id="349163"/>
    <lineage>
        <taxon>Bacteria</taxon>
        <taxon>Pseudomonadati</taxon>
        <taxon>Pseudomonadota</taxon>
        <taxon>Alphaproteobacteria</taxon>
        <taxon>Acetobacterales</taxon>
        <taxon>Acidocellaceae</taxon>
        <taxon>Acidiphilium</taxon>
    </lineage>
</organism>
<dbReference type="HOGENOM" id="CLU_120432_0_0_5"/>
<dbReference type="PROSITE" id="PS51186">
    <property type="entry name" value="GNAT"/>
    <property type="match status" value="1"/>
</dbReference>
<reference evidence="2 3" key="1">
    <citation type="submission" date="2007-05" db="EMBL/GenBank/DDBJ databases">
        <title>Complete sequence of chromosome of Acidiphilium cryptum JF-5.</title>
        <authorList>
            <consortium name="US DOE Joint Genome Institute"/>
            <person name="Copeland A."/>
            <person name="Lucas S."/>
            <person name="Lapidus A."/>
            <person name="Barry K."/>
            <person name="Detter J.C."/>
            <person name="Glavina del Rio T."/>
            <person name="Hammon N."/>
            <person name="Israni S."/>
            <person name="Dalin E."/>
            <person name="Tice H."/>
            <person name="Pitluck S."/>
            <person name="Sims D."/>
            <person name="Brettin T."/>
            <person name="Bruce D."/>
            <person name="Han C."/>
            <person name="Schmutz J."/>
            <person name="Larimer F."/>
            <person name="Land M."/>
            <person name="Hauser L."/>
            <person name="Kyrpides N."/>
            <person name="Kim E."/>
            <person name="Magnuson T."/>
            <person name="Richardson P."/>
        </authorList>
    </citation>
    <scope>NUCLEOTIDE SEQUENCE [LARGE SCALE GENOMIC DNA]</scope>
    <source>
        <strain evidence="2 3">JF-5</strain>
    </source>
</reference>
<keyword evidence="3" id="KW-1185">Reference proteome</keyword>
<evidence type="ECO:0000313" key="3">
    <source>
        <dbReference type="Proteomes" id="UP000000245"/>
    </source>
</evidence>
<dbReference type="EMBL" id="CP000697">
    <property type="protein sequence ID" value="ABQ29271.1"/>
    <property type="molecule type" value="Genomic_DNA"/>
</dbReference>
<dbReference type="InterPro" id="IPR000182">
    <property type="entry name" value="GNAT_dom"/>
</dbReference>
<dbReference type="SUPFAM" id="SSF55729">
    <property type="entry name" value="Acyl-CoA N-acyltransferases (Nat)"/>
    <property type="match status" value="1"/>
</dbReference>
<dbReference type="Pfam" id="PF00583">
    <property type="entry name" value="Acetyltransf_1"/>
    <property type="match status" value="1"/>
</dbReference>
<accession>A5FUI9</accession>
<sequence>MFRAWPYLYEGNEAYERDYVATYAASERAAIVIARDGDAIVGASTCLPLTDEDEAMQAPFRAAGIDPASVFYFGESVLLPAYRGRGVGVAFFREREAHARAVSDAAQAAFCAVIRDNADPRRPADATTLDVFWRKRGYAPVSGLVCRMRWREIGAAHEVENRLQVWMKPLGGA</sequence>
<dbReference type="RefSeq" id="WP_011941230.1">
    <property type="nucleotide sequence ID" value="NC_009484.1"/>
</dbReference>
<evidence type="ECO:0000313" key="2">
    <source>
        <dbReference type="EMBL" id="ABQ29271.1"/>
    </source>
</evidence>